<evidence type="ECO:0000259" key="7">
    <source>
        <dbReference type="Pfam" id="PF08281"/>
    </source>
</evidence>
<evidence type="ECO:0000313" key="9">
    <source>
        <dbReference type="Proteomes" id="UP001320119"/>
    </source>
</evidence>
<dbReference type="InterPro" id="IPR013249">
    <property type="entry name" value="RNA_pol_sigma70_r4_t2"/>
</dbReference>
<keyword evidence="2" id="KW-0805">Transcription regulation</keyword>
<dbReference type="InterPro" id="IPR039425">
    <property type="entry name" value="RNA_pol_sigma-70-like"/>
</dbReference>
<dbReference type="EMBL" id="AP023086">
    <property type="protein sequence ID" value="BCD96358.1"/>
    <property type="molecule type" value="Genomic_DNA"/>
</dbReference>
<organism evidence="8 9">
    <name type="scientific">Marinagarivorans cellulosilyticus</name>
    <dbReference type="NCBI Taxonomy" id="2721545"/>
    <lineage>
        <taxon>Bacteria</taxon>
        <taxon>Pseudomonadati</taxon>
        <taxon>Pseudomonadota</taxon>
        <taxon>Gammaproteobacteria</taxon>
        <taxon>Cellvibrionales</taxon>
        <taxon>Cellvibrionaceae</taxon>
        <taxon>Marinagarivorans</taxon>
    </lineage>
</organism>
<dbReference type="AlphaFoldDB" id="A0AAN1WEZ7"/>
<proteinExistence type="inferred from homology"/>
<dbReference type="InterPro" id="IPR014284">
    <property type="entry name" value="RNA_pol_sigma-70_dom"/>
</dbReference>
<name>A0AAN1WEZ7_9GAMM</name>
<comment type="similarity">
    <text evidence="1">Belongs to the sigma-70 factor family. ECF subfamily.</text>
</comment>
<keyword evidence="4" id="KW-0238">DNA-binding</keyword>
<dbReference type="InterPro" id="IPR036388">
    <property type="entry name" value="WH-like_DNA-bd_sf"/>
</dbReference>
<accession>A0AAN1WEZ7</accession>
<dbReference type="SUPFAM" id="SSF88659">
    <property type="entry name" value="Sigma3 and sigma4 domains of RNA polymerase sigma factors"/>
    <property type="match status" value="1"/>
</dbReference>
<evidence type="ECO:0000256" key="2">
    <source>
        <dbReference type="ARBA" id="ARBA00023015"/>
    </source>
</evidence>
<evidence type="ECO:0000256" key="4">
    <source>
        <dbReference type="ARBA" id="ARBA00023125"/>
    </source>
</evidence>
<evidence type="ECO:0000313" key="8">
    <source>
        <dbReference type="EMBL" id="BCD96358.1"/>
    </source>
</evidence>
<dbReference type="GO" id="GO:0003677">
    <property type="term" value="F:DNA binding"/>
    <property type="evidence" value="ECO:0007669"/>
    <property type="project" value="UniProtKB-KW"/>
</dbReference>
<dbReference type="NCBIfam" id="TIGR02937">
    <property type="entry name" value="sigma70-ECF"/>
    <property type="match status" value="1"/>
</dbReference>
<dbReference type="RefSeq" id="WP_236985861.1">
    <property type="nucleotide sequence ID" value="NZ_AP023086.1"/>
</dbReference>
<dbReference type="KEGG" id="marq:MARGE09_P0558"/>
<dbReference type="CDD" id="cd06171">
    <property type="entry name" value="Sigma70_r4"/>
    <property type="match status" value="1"/>
</dbReference>
<protein>
    <submittedName>
        <fullName evidence="8">RNA polymerase sigma-70 factor, ECF subfamily</fullName>
    </submittedName>
</protein>
<evidence type="ECO:0000256" key="5">
    <source>
        <dbReference type="ARBA" id="ARBA00023163"/>
    </source>
</evidence>
<evidence type="ECO:0000256" key="1">
    <source>
        <dbReference type="ARBA" id="ARBA00010641"/>
    </source>
</evidence>
<feature type="domain" description="RNA polymerase sigma-70 region 2" evidence="6">
    <location>
        <begin position="37"/>
        <end position="99"/>
    </location>
</feature>
<dbReference type="Gene3D" id="1.10.1740.10">
    <property type="match status" value="1"/>
</dbReference>
<dbReference type="InterPro" id="IPR007627">
    <property type="entry name" value="RNA_pol_sigma70_r2"/>
</dbReference>
<keyword evidence="3" id="KW-0731">Sigma factor</keyword>
<dbReference type="SUPFAM" id="SSF88946">
    <property type="entry name" value="Sigma2 domain of RNA polymerase sigma factors"/>
    <property type="match status" value="1"/>
</dbReference>
<sequence length="208" mass="23472">MSIVTRLFNRSGNAMHQADVLLVKALLKGDEAAFARFYQTYFNKMYRFCRGRVNNEANCHDIVQQSLTNAMRYLHTYRGEASLLTWLFQITRNEIAQWHKQFGKNDALTSSVDDNPSLLAAIESVPSTLDGSSPDLSDGLKLLVRTTLDTLPTAYGDLLEMKYIEGLSVQEIALQLRTGETAVQSQLARARKAFKTLFNDLKAEWNDA</sequence>
<dbReference type="GO" id="GO:0016987">
    <property type="term" value="F:sigma factor activity"/>
    <property type="evidence" value="ECO:0007669"/>
    <property type="project" value="UniProtKB-KW"/>
</dbReference>
<dbReference type="Gene3D" id="1.10.10.10">
    <property type="entry name" value="Winged helix-like DNA-binding domain superfamily/Winged helix DNA-binding domain"/>
    <property type="match status" value="1"/>
</dbReference>
<dbReference type="Pfam" id="PF08281">
    <property type="entry name" value="Sigma70_r4_2"/>
    <property type="match status" value="1"/>
</dbReference>
<reference evidence="8 9" key="1">
    <citation type="journal article" date="2022" name="IScience">
        <title>An ultrasensitive nanofiber-based assay for enzymatic hydrolysis and deep-sea microbial degradation of cellulose.</title>
        <authorList>
            <person name="Tsudome M."/>
            <person name="Tachioka M."/>
            <person name="Miyazaki M."/>
            <person name="Uchimura K."/>
            <person name="Tsuda M."/>
            <person name="Takaki Y."/>
            <person name="Deguchi S."/>
        </authorList>
    </citation>
    <scope>NUCLEOTIDE SEQUENCE [LARGE SCALE GENOMIC DNA]</scope>
    <source>
        <strain evidence="8 9">GE09</strain>
    </source>
</reference>
<feature type="domain" description="RNA polymerase sigma factor 70 region 4 type 2" evidence="7">
    <location>
        <begin position="143"/>
        <end position="193"/>
    </location>
</feature>
<dbReference type="GO" id="GO:0006352">
    <property type="term" value="P:DNA-templated transcription initiation"/>
    <property type="evidence" value="ECO:0007669"/>
    <property type="project" value="InterPro"/>
</dbReference>
<keyword evidence="5" id="KW-0804">Transcription</keyword>
<dbReference type="PANTHER" id="PTHR43133">
    <property type="entry name" value="RNA POLYMERASE ECF-TYPE SIGMA FACTO"/>
    <property type="match status" value="1"/>
</dbReference>
<keyword evidence="9" id="KW-1185">Reference proteome</keyword>
<evidence type="ECO:0000256" key="3">
    <source>
        <dbReference type="ARBA" id="ARBA00023082"/>
    </source>
</evidence>
<evidence type="ECO:0000259" key="6">
    <source>
        <dbReference type="Pfam" id="PF04542"/>
    </source>
</evidence>
<dbReference type="Proteomes" id="UP001320119">
    <property type="component" value="Chromosome"/>
</dbReference>
<dbReference type="InterPro" id="IPR013324">
    <property type="entry name" value="RNA_pol_sigma_r3/r4-like"/>
</dbReference>
<gene>
    <name evidence="8" type="ORF">MARGE09_P0558</name>
</gene>
<dbReference type="InterPro" id="IPR013325">
    <property type="entry name" value="RNA_pol_sigma_r2"/>
</dbReference>
<dbReference type="PANTHER" id="PTHR43133:SF8">
    <property type="entry name" value="RNA POLYMERASE SIGMA FACTOR HI_1459-RELATED"/>
    <property type="match status" value="1"/>
</dbReference>
<dbReference type="Pfam" id="PF04542">
    <property type="entry name" value="Sigma70_r2"/>
    <property type="match status" value="1"/>
</dbReference>